<sequence length="506" mass="54564">MIHLVPWLSSCRYESMSQISLARDTPPRRLPSGQSATFSVAAHRATSDNSIHWNCCSRPRSCYAAGAMLLLQQSKLRDLIQQRIRPKSTLISFGWRHITEQDRSLFALRTSDSEASHFSLPATPWLRSSRLLQRGMFSPHITESRIKIRPGTSWRRGIQHLESGTNAGPADSRPSLSKRMHGLRLRRHSESISSKMRSLFLVMLVIATLPAGAAAQQIQINAPTAANPARQCEPFNITWTGGTPPYTLAAFPVVNDTKTVVPIADSVNGTSQIWIVPFNAGESVQLGVADANGHQNGSASFFVAPGSGVPCLMVNASTSQSLSRTSIISSQTPFPSNSSTTALIASKRTSAAGPILGGVLGGAVAVLLIWWCIRRHLRLRSPIPPLDAEQIGEIRSASTLALDRPSPPALIESQAAMLEKLNAFVTALPAPESLSSGSSSSNRATETQLLAVVERVALLEAALTARGEALPPNYIVIDVWTGAHRGSDEMGGISDYVHMLANNFSY</sequence>
<organism evidence="3 4">
    <name type="scientific">Roridomyces roridus</name>
    <dbReference type="NCBI Taxonomy" id="1738132"/>
    <lineage>
        <taxon>Eukaryota</taxon>
        <taxon>Fungi</taxon>
        <taxon>Dikarya</taxon>
        <taxon>Basidiomycota</taxon>
        <taxon>Agaricomycotina</taxon>
        <taxon>Agaricomycetes</taxon>
        <taxon>Agaricomycetidae</taxon>
        <taxon>Agaricales</taxon>
        <taxon>Marasmiineae</taxon>
        <taxon>Mycenaceae</taxon>
        <taxon>Roridomyces</taxon>
    </lineage>
</organism>
<dbReference type="EMBL" id="JARKIF010000010">
    <property type="protein sequence ID" value="KAJ7629094.1"/>
    <property type="molecule type" value="Genomic_DNA"/>
</dbReference>
<protein>
    <submittedName>
        <fullName evidence="3">Uncharacterized protein</fullName>
    </submittedName>
</protein>
<reference evidence="3" key="1">
    <citation type="submission" date="2023-03" db="EMBL/GenBank/DDBJ databases">
        <title>Massive genome expansion in bonnet fungi (Mycena s.s.) driven by repeated elements and novel gene families across ecological guilds.</title>
        <authorList>
            <consortium name="Lawrence Berkeley National Laboratory"/>
            <person name="Harder C.B."/>
            <person name="Miyauchi S."/>
            <person name="Viragh M."/>
            <person name="Kuo A."/>
            <person name="Thoen E."/>
            <person name="Andreopoulos B."/>
            <person name="Lu D."/>
            <person name="Skrede I."/>
            <person name="Drula E."/>
            <person name="Henrissat B."/>
            <person name="Morin E."/>
            <person name="Kohler A."/>
            <person name="Barry K."/>
            <person name="LaButti K."/>
            <person name="Morin E."/>
            <person name="Salamov A."/>
            <person name="Lipzen A."/>
            <person name="Mereny Z."/>
            <person name="Hegedus B."/>
            <person name="Baldrian P."/>
            <person name="Stursova M."/>
            <person name="Weitz H."/>
            <person name="Taylor A."/>
            <person name="Grigoriev I.V."/>
            <person name="Nagy L.G."/>
            <person name="Martin F."/>
            <person name="Kauserud H."/>
        </authorList>
    </citation>
    <scope>NUCLEOTIDE SEQUENCE</scope>
    <source>
        <strain evidence="3">9284</strain>
    </source>
</reference>
<dbReference type="AlphaFoldDB" id="A0AAD7FMV9"/>
<comment type="caution">
    <text evidence="3">The sequence shown here is derived from an EMBL/GenBank/DDBJ whole genome shotgun (WGS) entry which is preliminary data.</text>
</comment>
<evidence type="ECO:0000313" key="4">
    <source>
        <dbReference type="Proteomes" id="UP001221142"/>
    </source>
</evidence>
<evidence type="ECO:0000313" key="3">
    <source>
        <dbReference type="EMBL" id="KAJ7629094.1"/>
    </source>
</evidence>
<keyword evidence="4" id="KW-1185">Reference proteome</keyword>
<keyword evidence="2" id="KW-0812">Transmembrane</keyword>
<keyword evidence="2" id="KW-0472">Membrane</keyword>
<feature type="transmembrane region" description="Helical" evidence="2">
    <location>
        <begin position="351"/>
        <end position="373"/>
    </location>
</feature>
<accession>A0AAD7FMV9</accession>
<proteinExistence type="predicted"/>
<evidence type="ECO:0000256" key="1">
    <source>
        <dbReference type="SAM" id="MobiDB-lite"/>
    </source>
</evidence>
<keyword evidence="2" id="KW-1133">Transmembrane helix</keyword>
<evidence type="ECO:0000256" key="2">
    <source>
        <dbReference type="SAM" id="Phobius"/>
    </source>
</evidence>
<name>A0AAD7FMV9_9AGAR</name>
<feature type="region of interest" description="Disordered" evidence="1">
    <location>
        <begin position="162"/>
        <end position="182"/>
    </location>
</feature>
<dbReference type="Proteomes" id="UP001221142">
    <property type="component" value="Unassembled WGS sequence"/>
</dbReference>
<gene>
    <name evidence="3" type="ORF">FB45DRAFT_1059693</name>
</gene>